<dbReference type="PANTHER" id="PTHR31719:SF134">
    <property type="entry name" value="NAC DOMAIN-CONTAINING PROTEIN 104"/>
    <property type="match status" value="1"/>
</dbReference>
<keyword evidence="4" id="KW-0539">Nucleus</keyword>
<proteinExistence type="evidence at transcript level"/>
<dbReference type="PROSITE" id="PS51005">
    <property type="entry name" value="NAC"/>
    <property type="match status" value="1"/>
</dbReference>
<dbReference type="GO" id="GO:0048731">
    <property type="term" value="P:system development"/>
    <property type="evidence" value="ECO:0007669"/>
    <property type="project" value="TreeGrafter"/>
</dbReference>
<gene>
    <name evidence="7" type="primary">NAC30</name>
</gene>
<dbReference type="PANTHER" id="PTHR31719">
    <property type="entry name" value="NAC TRANSCRIPTION FACTOR 56"/>
    <property type="match status" value="1"/>
</dbReference>
<evidence type="ECO:0000256" key="4">
    <source>
        <dbReference type="ARBA" id="ARBA00023242"/>
    </source>
</evidence>
<evidence type="ECO:0000256" key="2">
    <source>
        <dbReference type="ARBA" id="ARBA00023125"/>
    </source>
</evidence>
<evidence type="ECO:0000259" key="6">
    <source>
        <dbReference type="PROSITE" id="PS51005"/>
    </source>
</evidence>
<dbReference type="InterPro" id="IPR003441">
    <property type="entry name" value="NAC-dom"/>
</dbReference>
<sequence length="213" mass="24137">MGDNNAYGLPPGFRFFPTDEEIVVNFLYQKAARMPCYPDVNIPDLHLHPYDPWELEGKALSEGNKWYYYSRRTKNRTTENGYWKSMDVDEPVLSTGNNSRTVGVKRYLVFHLGQPPNGAWTNWIMHEYRLLDDAASTTSTNTTTSTSSSSRRRSHRKPPDYSKWVFCKVYESTSDVGSSGGGGDDDDGGTELSCLDEVFLSTDDLDEISLPNY</sequence>
<evidence type="ECO:0000256" key="1">
    <source>
        <dbReference type="ARBA" id="ARBA00023015"/>
    </source>
</evidence>
<evidence type="ECO:0000256" key="3">
    <source>
        <dbReference type="ARBA" id="ARBA00023163"/>
    </source>
</evidence>
<accession>T2C9W6</accession>
<feature type="domain" description="NAC" evidence="6">
    <location>
        <begin position="9"/>
        <end position="172"/>
    </location>
</feature>
<dbReference type="InterPro" id="IPR036093">
    <property type="entry name" value="NAC_dom_sf"/>
</dbReference>
<organism evidence="7">
    <name type="scientific">Tamarix hispida</name>
    <dbReference type="NCBI Taxonomy" id="189793"/>
    <lineage>
        <taxon>Eukaryota</taxon>
        <taxon>Viridiplantae</taxon>
        <taxon>Streptophyta</taxon>
        <taxon>Embryophyta</taxon>
        <taxon>Tracheophyta</taxon>
        <taxon>Spermatophyta</taxon>
        <taxon>Magnoliopsida</taxon>
        <taxon>eudicotyledons</taxon>
        <taxon>Gunneridae</taxon>
        <taxon>Pentapetalae</taxon>
        <taxon>Caryophyllales</taxon>
        <taxon>Tamaricaceae</taxon>
        <taxon>Tamarix</taxon>
    </lineage>
</organism>
<dbReference type="GO" id="GO:0006355">
    <property type="term" value="P:regulation of DNA-templated transcription"/>
    <property type="evidence" value="ECO:0007669"/>
    <property type="project" value="InterPro"/>
</dbReference>
<dbReference type="Pfam" id="PF02365">
    <property type="entry name" value="NAM"/>
    <property type="match status" value="1"/>
</dbReference>
<feature type="region of interest" description="Disordered" evidence="5">
    <location>
        <begin position="135"/>
        <end position="158"/>
    </location>
</feature>
<dbReference type="AlphaFoldDB" id="T2C9W6"/>
<dbReference type="GO" id="GO:0003677">
    <property type="term" value="F:DNA binding"/>
    <property type="evidence" value="ECO:0007669"/>
    <property type="project" value="UniProtKB-KW"/>
</dbReference>
<keyword evidence="1" id="KW-0805">Transcription regulation</keyword>
<reference evidence="7" key="1">
    <citation type="submission" date="2013-05" db="EMBL/GenBank/DDBJ databases">
        <authorList>
            <person name="Wang Y.C."/>
            <person name="Wang L.Q."/>
            <person name="Wang C."/>
        </authorList>
    </citation>
    <scope>NUCLEOTIDE SEQUENCE</scope>
</reference>
<dbReference type="EMBL" id="KF031955">
    <property type="protein sequence ID" value="AGV29481.1"/>
    <property type="molecule type" value="mRNA"/>
</dbReference>
<dbReference type="SUPFAM" id="SSF101941">
    <property type="entry name" value="NAC domain"/>
    <property type="match status" value="1"/>
</dbReference>
<evidence type="ECO:0000313" key="7">
    <source>
        <dbReference type="EMBL" id="AGV29481.1"/>
    </source>
</evidence>
<keyword evidence="3" id="KW-0804">Transcription</keyword>
<keyword evidence="2" id="KW-0238">DNA-binding</keyword>
<name>T2C9W6_9CARY</name>
<dbReference type="Gene3D" id="2.170.150.80">
    <property type="entry name" value="NAC domain"/>
    <property type="match status" value="1"/>
</dbReference>
<protein>
    <submittedName>
        <fullName evidence="7">Putative NAC domain class transcription factor</fullName>
    </submittedName>
</protein>
<feature type="compositionally biased region" description="Low complexity" evidence="5">
    <location>
        <begin position="136"/>
        <end position="149"/>
    </location>
</feature>
<evidence type="ECO:0000256" key="5">
    <source>
        <dbReference type="SAM" id="MobiDB-lite"/>
    </source>
</evidence>